<reference evidence="4 5" key="1">
    <citation type="submission" date="2020-07" db="EMBL/GenBank/DDBJ databases">
        <title>Characterization of Pectobacterium aroidearum strains causing soft rot on Amorphophallus konjac.</title>
        <authorList>
            <person name="Xie H."/>
        </authorList>
    </citation>
    <scope>NUCLEOTIDE SEQUENCE [LARGE SCALE GENOMIC DNA]</scope>
    <source>
        <strain evidence="3 4">MY10</strain>
        <strain evidence="2 5">MY7</strain>
    </source>
</reference>
<dbReference type="GeneID" id="67794806"/>
<dbReference type="EMBL" id="JACERK010000004">
    <property type="protein sequence ID" value="MBA5232647.1"/>
    <property type="molecule type" value="Genomic_DNA"/>
</dbReference>
<dbReference type="Proteomes" id="UP000557749">
    <property type="component" value="Unassembled WGS sequence"/>
</dbReference>
<evidence type="ECO:0000313" key="5">
    <source>
        <dbReference type="Proteomes" id="UP000557749"/>
    </source>
</evidence>
<feature type="chain" id="PRO_5043565513" evidence="1">
    <location>
        <begin position="20"/>
        <end position="79"/>
    </location>
</feature>
<evidence type="ECO:0000313" key="3">
    <source>
        <dbReference type="EMBL" id="MBA5232647.1"/>
    </source>
</evidence>
<sequence length="79" mass="8331">MKKGLSVLLLSLVAAQASAFQAKMVQSTESGLRNIDDAKRAFSGFTPMGLNTIHPGQCDATSVNGCGCPFCTQLRLIGR</sequence>
<name>A0AAW3SNB7_9GAMM</name>
<protein>
    <submittedName>
        <fullName evidence="2">Uncharacterized protein</fullName>
    </submittedName>
</protein>
<dbReference type="AlphaFoldDB" id="A0AAW3SNB7"/>
<evidence type="ECO:0000313" key="4">
    <source>
        <dbReference type="Proteomes" id="UP000530038"/>
    </source>
</evidence>
<feature type="signal peptide" evidence="1">
    <location>
        <begin position="1"/>
        <end position="19"/>
    </location>
</feature>
<organism evidence="2 5">
    <name type="scientific">Pectobacterium aroidearum</name>
    <dbReference type="NCBI Taxonomy" id="1201031"/>
    <lineage>
        <taxon>Bacteria</taxon>
        <taxon>Pseudomonadati</taxon>
        <taxon>Pseudomonadota</taxon>
        <taxon>Gammaproteobacteria</taxon>
        <taxon>Enterobacterales</taxon>
        <taxon>Pectobacteriaceae</taxon>
        <taxon>Pectobacterium</taxon>
    </lineage>
</organism>
<gene>
    <name evidence="3" type="ORF">H2Y56_11040</name>
    <name evidence="2" type="ORF">H2Y57_02840</name>
</gene>
<dbReference type="RefSeq" id="WP_180777162.1">
    <property type="nucleotide sequence ID" value="NZ_CP065044.1"/>
</dbReference>
<dbReference type="Proteomes" id="UP000530038">
    <property type="component" value="Unassembled WGS sequence"/>
</dbReference>
<keyword evidence="1" id="KW-0732">Signal</keyword>
<comment type="caution">
    <text evidence="2">The sequence shown here is derived from an EMBL/GenBank/DDBJ whole genome shotgun (WGS) entry which is preliminary data.</text>
</comment>
<dbReference type="EMBL" id="JACERJ010000001">
    <property type="protein sequence ID" value="MBA5202639.1"/>
    <property type="molecule type" value="Genomic_DNA"/>
</dbReference>
<keyword evidence="4" id="KW-1185">Reference proteome</keyword>
<proteinExistence type="predicted"/>
<evidence type="ECO:0000256" key="1">
    <source>
        <dbReference type="SAM" id="SignalP"/>
    </source>
</evidence>
<evidence type="ECO:0000313" key="2">
    <source>
        <dbReference type="EMBL" id="MBA5202639.1"/>
    </source>
</evidence>
<accession>A0AAW3SNB7</accession>